<gene>
    <name evidence="12" type="ORF">GCM10007860_10510</name>
</gene>
<dbReference type="Pfam" id="PF21315">
    <property type="entry name" value="FAN1_HTH"/>
    <property type="match status" value="1"/>
</dbReference>
<keyword evidence="6" id="KW-0540">Nuclease</keyword>
<dbReference type="InterPro" id="IPR014883">
    <property type="entry name" value="VRR_NUC"/>
</dbReference>
<dbReference type="Pfam" id="PF08774">
    <property type="entry name" value="VRR_NUC"/>
    <property type="match status" value="1"/>
</dbReference>
<proteinExistence type="inferred from homology"/>
<dbReference type="EC" id="3.1.4.1" evidence="5"/>
<dbReference type="PANTHER" id="PTHR15749:SF4">
    <property type="entry name" value="FANCONI-ASSOCIATED NUCLEASE 1"/>
    <property type="match status" value="1"/>
</dbReference>
<feature type="domain" description="VRR-NUC" evidence="11">
    <location>
        <begin position="428"/>
        <end position="542"/>
    </location>
</feature>
<evidence type="ECO:0000259" key="11">
    <source>
        <dbReference type="SMART" id="SM00990"/>
    </source>
</evidence>
<evidence type="ECO:0000256" key="6">
    <source>
        <dbReference type="ARBA" id="ARBA00022722"/>
    </source>
</evidence>
<evidence type="ECO:0000256" key="10">
    <source>
        <dbReference type="ARBA" id="ARBA00023211"/>
    </source>
</evidence>
<evidence type="ECO:0000313" key="13">
    <source>
        <dbReference type="Proteomes" id="UP001156836"/>
    </source>
</evidence>
<evidence type="ECO:0000256" key="1">
    <source>
        <dbReference type="ARBA" id="ARBA00000983"/>
    </source>
</evidence>
<evidence type="ECO:0000256" key="3">
    <source>
        <dbReference type="ARBA" id="ARBA00001946"/>
    </source>
</evidence>
<organism evidence="12 13">
    <name type="scientific">Chitiniphilus shinanonensis</name>
    <dbReference type="NCBI Taxonomy" id="553088"/>
    <lineage>
        <taxon>Bacteria</taxon>
        <taxon>Pseudomonadati</taxon>
        <taxon>Pseudomonadota</taxon>
        <taxon>Betaproteobacteria</taxon>
        <taxon>Neisseriales</taxon>
        <taxon>Chitinibacteraceae</taxon>
        <taxon>Chitiniphilus</taxon>
    </lineage>
</organism>
<dbReference type="EMBL" id="BSOZ01000010">
    <property type="protein sequence ID" value="GLS03906.1"/>
    <property type="molecule type" value="Genomic_DNA"/>
</dbReference>
<sequence>MPAPLPDPFYYLANFETVLRWIAQRYDDLLSTEERAFLAAFPGLPRPARALLVRMAMRKGELFRASRLRYDEIGCPRAAAAPLLALGWVDARPALSLDELFGLLTKPELAGALAPPPGGLRKSDWLAALQQAAPSPRTLADWAPALDDIAYRVTVTDLCERLRLMFFGNLRQDWSEFVLADLGIYRYESVPLDHDSRGFQQRQDIDDAMQLAQARQALRDGAALPDVLAQVPPARSANGWLSGRRARLLFQVAQQHERQGEWDDALALYRTCGHPGARARVVRVLERAGRVQESCALAEVALAAPEGEAERQQLLRVLPRLWRSLGRPVARAAKAGAVEELALRLPRPALPYPVEFAVRDHLAQADAPTFYVENGLIGSLFGLLCWPAIFAPVAGAFFHPFHHGPADLASADFHSRRRALFDDCLAQLDDGRHRDTIRATWRAKQGIQSPFVHWGLLDEALLDLALHCLPPQHLRRCFERILQDVTVNAAGLPDLIQFWPAEGRYRMIEVKGPGDRLQDNQLRWLAYFTEHRLPVAVCYVQWADCEAMVPGAAVPS</sequence>
<evidence type="ECO:0000256" key="9">
    <source>
        <dbReference type="ARBA" id="ARBA00022842"/>
    </source>
</evidence>
<dbReference type="Gene3D" id="3.40.1350.10">
    <property type="match status" value="1"/>
</dbReference>
<dbReference type="InterPro" id="IPR033315">
    <property type="entry name" value="Fan1-like"/>
</dbReference>
<dbReference type="InterPro" id="IPR011856">
    <property type="entry name" value="tRNA_endonuc-like_dom_sf"/>
</dbReference>
<dbReference type="InterPro" id="IPR049125">
    <property type="entry name" value="FAN1-like_WH"/>
</dbReference>
<keyword evidence="10" id="KW-0464">Manganese</keyword>
<comment type="similarity">
    <text evidence="4">Belongs to the FAN1 family.</text>
</comment>
<name>A0ABQ6BQ04_9NEIS</name>
<protein>
    <recommendedName>
        <fullName evidence="5">phosphodiesterase I</fullName>
        <ecNumber evidence="5">3.1.4.1</ecNumber>
    </recommendedName>
</protein>
<evidence type="ECO:0000256" key="4">
    <source>
        <dbReference type="ARBA" id="ARBA00005533"/>
    </source>
</evidence>
<evidence type="ECO:0000256" key="8">
    <source>
        <dbReference type="ARBA" id="ARBA00022801"/>
    </source>
</evidence>
<comment type="cofactor">
    <cofactor evidence="2">
        <name>Mn(2+)</name>
        <dbReference type="ChEBI" id="CHEBI:29035"/>
    </cofactor>
</comment>
<keyword evidence="9" id="KW-0460">Magnesium</keyword>
<reference evidence="13" key="1">
    <citation type="journal article" date="2019" name="Int. J. Syst. Evol. Microbiol.">
        <title>The Global Catalogue of Microorganisms (GCM) 10K type strain sequencing project: providing services to taxonomists for standard genome sequencing and annotation.</title>
        <authorList>
            <consortium name="The Broad Institute Genomics Platform"/>
            <consortium name="The Broad Institute Genome Sequencing Center for Infectious Disease"/>
            <person name="Wu L."/>
            <person name="Ma J."/>
        </authorList>
    </citation>
    <scope>NUCLEOTIDE SEQUENCE [LARGE SCALE GENOMIC DNA]</scope>
    <source>
        <strain evidence="13">NBRC 104970</strain>
    </source>
</reference>
<accession>A0ABQ6BQ04</accession>
<comment type="cofactor">
    <cofactor evidence="3">
        <name>Mg(2+)</name>
        <dbReference type="ChEBI" id="CHEBI:18420"/>
    </cofactor>
</comment>
<dbReference type="SMART" id="SM00990">
    <property type="entry name" value="VRR_NUC"/>
    <property type="match status" value="1"/>
</dbReference>
<comment type="caution">
    <text evidence="12">The sequence shown here is derived from an EMBL/GenBank/DDBJ whole genome shotgun (WGS) entry which is preliminary data.</text>
</comment>
<evidence type="ECO:0000256" key="2">
    <source>
        <dbReference type="ARBA" id="ARBA00001936"/>
    </source>
</evidence>
<comment type="catalytic activity">
    <reaction evidence="1">
        <text>Hydrolytically removes 5'-nucleotides successively from the 3'-hydroxy termini of 3'-hydroxy-terminated oligonucleotides.</text>
        <dbReference type="EC" id="3.1.4.1"/>
    </reaction>
</comment>
<evidence type="ECO:0000256" key="7">
    <source>
        <dbReference type="ARBA" id="ARBA00022723"/>
    </source>
</evidence>
<keyword evidence="13" id="KW-1185">Reference proteome</keyword>
<dbReference type="InterPro" id="IPR040603">
    <property type="entry name" value="FAN1_SAP_bact"/>
</dbReference>
<keyword evidence="8" id="KW-0378">Hydrolase</keyword>
<evidence type="ECO:0000313" key="12">
    <source>
        <dbReference type="EMBL" id="GLS03906.1"/>
    </source>
</evidence>
<dbReference type="PANTHER" id="PTHR15749">
    <property type="entry name" value="FANCONI-ASSOCIATED NUCLEASE 1"/>
    <property type="match status" value="1"/>
</dbReference>
<dbReference type="Proteomes" id="UP001156836">
    <property type="component" value="Unassembled WGS sequence"/>
</dbReference>
<dbReference type="Pfam" id="PF18081">
    <property type="entry name" value="FANC_SAP"/>
    <property type="match status" value="1"/>
</dbReference>
<evidence type="ECO:0000256" key="5">
    <source>
        <dbReference type="ARBA" id="ARBA00012029"/>
    </source>
</evidence>
<keyword evidence="7" id="KW-0479">Metal-binding</keyword>
<dbReference type="RefSeq" id="WP_018749020.1">
    <property type="nucleotide sequence ID" value="NZ_BSOZ01000010.1"/>
</dbReference>